<proteinExistence type="predicted"/>
<evidence type="ECO:0000313" key="3">
    <source>
        <dbReference type="Proteomes" id="UP000887159"/>
    </source>
</evidence>
<evidence type="ECO:0000313" key="2">
    <source>
        <dbReference type="EMBL" id="GFX89558.1"/>
    </source>
</evidence>
<sequence>MGKECVCTAMSRQHVTELCCSFQSGRQDAESRNMTGSGRPSSSMTEITTARIGEMIQSYRWATLREISSELGMSMDILGLNKKEVSPKCLGGPPVDRGRLKFHPGSTPSSEMSLSGSYRGFLMRC</sequence>
<reference evidence="2" key="1">
    <citation type="submission" date="2020-08" db="EMBL/GenBank/DDBJ databases">
        <title>Multicomponent nature underlies the extraordinary mechanical properties of spider dragline silk.</title>
        <authorList>
            <person name="Kono N."/>
            <person name="Nakamura H."/>
            <person name="Mori M."/>
            <person name="Yoshida Y."/>
            <person name="Ohtoshi R."/>
            <person name="Malay A.D."/>
            <person name="Moran D.A.P."/>
            <person name="Tomita M."/>
            <person name="Numata K."/>
            <person name="Arakawa K."/>
        </authorList>
    </citation>
    <scope>NUCLEOTIDE SEQUENCE</scope>
</reference>
<evidence type="ECO:0000256" key="1">
    <source>
        <dbReference type="SAM" id="MobiDB-lite"/>
    </source>
</evidence>
<protein>
    <submittedName>
        <fullName evidence="2">Uncharacterized protein</fullName>
    </submittedName>
</protein>
<feature type="region of interest" description="Disordered" evidence="1">
    <location>
        <begin position="25"/>
        <end position="45"/>
    </location>
</feature>
<comment type="caution">
    <text evidence="2">The sequence shown here is derived from an EMBL/GenBank/DDBJ whole genome shotgun (WGS) entry which is preliminary data.</text>
</comment>
<dbReference type="EMBL" id="BMAU01021073">
    <property type="protein sequence ID" value="GFX89558.1"/>
    <property type="molecule type" value="Genomic_DNA"/>
</dbReference>
<name>A0A8X6R6Z3_TRICX</name>
<dbReference type="Proteomes" id="UP000887159">
    <property type="component" value="Unassembled WGS sequence"/>
</dbReference>
<gene>
    <name evidence="2" type="ORF">TNCV_72511</name>
</gene>
<accession>A0A8X6R6Z3</accession>
<dbReference type="AlphaFoldDB" id="A0A8X6R6Z3"/>
<keyword evidence="3" id="KW-1185">Reference proteome</keyword>
<organism evidence="2 3">
    <name type="scientific">Trichonephila clavipes</name>
    <name type="common">Golden silk orbweaver</name>
    <name type="synonym">Nephila clavipes</name>
    <dbReference type="NCBI Taxonomy" id="2585209"/>
    <lineage>
        <taxon>Eukaryota</taxon>
        <taxon>Metazoa</taxon>
        <taxon>Ecdysozoa</taxon>
        <taxon>Arthropoda</taxon>
        <taxon>Chelicerata</taxon>
        <taxon>Arachnida</taxon>
        <taxon>Araneae</taxon>
        <taxon>Araneomorphae</taxon>
        <taxon>Entelegynae</taxon>
        <taxon>Araneoidea</taxon>
        <taxon>Nephilidae</taxon>
        <taxon>Trichonephila</taxon>
    </lineage>
</organism>